<accession>A0A815VZU8</accession>
<feature type="non-terminal residue" evidence="1">
    <location>
        <position position="45"/>
    </location>
</feature>
<reference evidence="1" key="1">
    <citation type="submission" date="2021-02" db="EMBL/GenBank/DDBJ databases">
        <authorList>
            <person name="Nowell W R."/>
        </authorList>
    </citation>
    <scope>NUCLEOTIDE SEQUENCE</scope>
</reference>
<dbReference type="EMBL" id="CAJNON010005385">
    <property type="protein sequence ID" value="CAF1535487.1"/>
    <property type="molecule type" value="Genomic_DNA"/>
</dbReference>
<gene>
    <name evidence="1" type="ORF">VCS650_LOCUS43854</name>
</gene>
<comment type="caution">
    <text evidence="1">The sequence shown here is derived from an EMBL/GenBank/DDBJ whole genome shotgun (WGS) entry which is preliminary data.</text>
</comment>
<dbReference type="Proteomes" id="UP000663891">
    <property type="component" value="Unassembled WGS sequence"/>
</dbReference>
<protein>
    <submittedName>
        <fullName evidence="1">Uncharacterized protein</fullName>
    </submittedName>
</protein>
<name>A0A815VZU8_9BILA</name>
<dbReference type="AlphaFoldDB" id="A0A815VZU8"/>
<evidence type="ECO:0000313" key="2">
    <source>
        <dbReference type="Proteomes" id="UP000663891"/>
    </source>
</evidence>
<proteinExistence type="predicted"/>
<sequence>MGSRGPHDNHEGLQMMYTDFRLYNRFVYRGKIPNDNVIRGGRGSR</sequence>
<evidence type="ECO:0000313" key="1">
    <source>
        <dbReference type="EMBL" id="CAF1535487.1"/>
    </source>
</evidence>
<organism evidence="1 2">
    <name type="scientific">Adineta steineri</name>
    <dbReference type="NCBI Taxonomy" id="433720"/>
    <lineage>
        <taxon>Eukaryota</taxon>
        <taxon>Metazoa</taxon>
        <taxon>Spiralia</taxon>
        <taxon>Gnathifera</taxon>
        <taxon>Rotifera</taxon>
        <taxon>Eurotatoria</taxon>
        <taxon>Bdelloidea</taxon>
        <taxon>Adinetida</taxon>
        <taxon>Adinetidae</taxon>
        <taxon>Adineta</taxon>
    </lineage>
</organism>